<dbReference type="InterPro" id="IPR011650">
    <property type="entry name" value="Peptidase_M20_dimer"/>
</dbReference>
<dbReference type="EMBL" id="JBGGTQ010000007">
    <property type="protein sequence ID" value="MEZ0493599.1"/>
    <property type="molecule type" value="Genomic_DNA"/>
</dbReference>
<dbReference type="PANTHER" id="PTHR30575:SF0">
    <property type="entry name" value="XAA-ARG DIPEPTIDASE"/>
    <property type="match status" value="1"/>
</dbReference>
<proteinExistence type="inferred from homology"/>
<dbReference type="Pfam" id="PF07687">
    <property type="entry name" value="M20_dimer"/>
    <property type="match status" value="1"/>
</dbReference>
<dbReference type="CDD" id="cd05672">
    <property type="entry name" value="M20_ACY1L2-like"/>
    <property type="match status" value="1"/>
</dbReference>
<evidence type="ECO:0000256" key="2">
    <source>
        <dbReference type="SAM" id="MobiDB-lite"/>
    </source>
</evidence>
<dbReference type="Gene3D" id="3.30.70.360">
    <property type="match status" value="1"/>
</dbReference>
<dbReference type="InterPro" id="IPR002933">
    <property type="entry name" value="Peptidase_M20"/>
</dbReference>
<feature type="region of interest" description="Disordered" evidence="2">
    <location>
        <begin position="1"/>
        <end position="20"/>
    </location>
</feature>
<gene>
    <name evidence="4" type="ORF">AB2L28_15275</name>
</gene>
<evidence type="ECO:0000256" key="1">
    <source>
        <dbReference type="PIRNR" id="PIRNR037226"/>
    </source>
</evidence>
<dbReference type="SUPFAM" id="SSF53187">
    <property type="entry name" value="Zn-dependent exopeptidases"/>
    <property type="match status" value="1"/>
</dbReference>
<accession>A0ABV4I7J2</accession>
<dbReference type="Pfam" id="PF01546">
    <property type="entry name" value="Peptidase_M20"/>
    <property type="match status" value="1"/>
</dbReference>
<keyword evidence="5" id="KW-1185">Reference proteome</keyword>
<protein>
    <recommendedName>
        <fullName evidence="1">Peptidase M20 domain-containing protein 2</fullName>
    </recommendedName>
</protein>
<dbReference type="SUPFAM" id="SSF55031">
    <property type="entry name" value="Bacterial exopeptidase dimerisation domain"/>
    <property type="match status" value="1"/>
</dbReference>
<dbReference type="InterPro" id="IPR017439">
    <property type="entry name" value="Amidohydrolase"/>
</dbReference>
<evidence type="ECO:0000313" key="4">
    <source>
        <dbReference type="EMBL" id="MEZ0493599.1"/>
    </source>
</evidence>
<feature type="domain" description="Peptidase M20 dimerisation" evidence="3">
    <location>
        <begin position="217"/>
        <end position="310"/>
    </location>
</feature>
<name>A0ABV4I7J2_9ACTN</name>
<comment type="caution">
    <text evidence="4">The sequence shown here is derived from an EMBL/GenBank/DDBJ whole genome shotgun (WGS) entry which is preliminary data.</text>
</comment>
<dbReference type="NCBIfam" id="TIGR01891">
    <property type="entry name" value="amidohydrolases"/>
    <property type="match status" value="1"/>
</dbReference>
<dbReference type="InterPro" id="IPR052030">
    <property type="entry name" value="Peptidase_M20/M20A_hydrolases"/>
</dbReference>
<dbReference type="PANTHER" id="PTHR30575">
    <property type="entry name" value="PEPTIDASE M20"/>
    <property type="match status" value="1"/>
</dbReference>
<dbReference type="PIRSF" id="PIRSF037226">
    <property type="entry name" value="Amidohydrolase_ACY1L2_prd"/>
    <property type="match status" value="1"/>
</dbReference>
<sequence>MADATPDPLDDTRPTPPDGTYLAGVRAAIDRAARTAEPLRSEHAGAGEEVLAATEAVVEGFGDDLIALSRALHAHPEEGFAEHGSVRAVADLLARHGVEAQVGVHGLDTALRADVSAGEGPTVAVLAEYDALPGIGHGCGHNVICATAVGAFLGLVHALRSGAVGGTVVLLGTPAEEGGGGKEFMARDGAFEGVDAVVMLHPFSYDVAIQPFLGRRQVRATYRGVAAHASAQPFMGRNALDAVVAGYSGIAMLRQHITPSDRVHGIVVDGGQRPNVVPATASAEYYVRSAEPATLVDLCSRVELVLRAAAAMTGTGVELEWDRQPAYLPIRANRELAARWTAHQRRRGRTSLPPGVVPETLSGSTDLGNVSVRVPAIHPMLAISSPGTSLHTAEFAAAAGSATGDRGVLDGAVGLALTALDVLADPALLAAVRAEFEGAGGVLDVEEFLR</sequence>
<dbReference type="Proteomes" id="UP001566476">
    <property type="component" value="Unassembled WGS sequence"/>
</dbReference>
<comment type="similarity">
    <text evidence="1">Belongs to the peptidase M20A family.</text>
</comment>
<organism evidence="4 5">
    <name type="scientific">Kineococcus mangrovi</name>
    <dbReference type="NCBI Taxonomy" id="1660183"/>
    <lineage>
        <taxon>Bacteria</taxon>
        <taxon>Bacillati</taxon>
        <taxon>Actinomycetota</taxon>
        <taxon>Actinomycetes</taxon>
        <taxon>Kineosporiales</taxon>
        <taxon>Kineosporiaceae</taxon>
        <taxon>Kineococcus</taxon>
    </lineage>
</organism>
<reference evidence="4 5" key="1">
    <citation type="submission" date="2024-07" db="EMBL/GenBank/DDBJ databases">
        <authorList>
            <person name="Thanompreechachai J."/>
            <person name="Duangmal K."/>
        </authorList>
    </citation>
    <scope>NUCLEOTIDE SEQUENCE [LARGE SCALE GENOMIC DNA]</scope>
    <source>
        <strain evidence="4 5">TBRC 1896</strain>
    </source>
</reference>
<dbReference type="InterPro" id="IPR017144">
    <property type="entry name" value="Xaa-Arg_dipeptidase"/>
</dbReference>
<evidence type="ECO:0000259" key="3">
    <source>
        <dbReference type="Pfam" id="PF07687"/>
    </source>
</evidence>
<dbReference type="Gene3D" id="3.40.630.10">
    <property type="entry name" value="Zn peptidases"/>
    <property type="match status" value="1"/>
</dbReference>
<dbReference type="InterPro" id="IPR036264">
    <property type="entry name" value="Bact_exopeptidase_dim_dom"/>
</dbReference>
<dbReference type="RefSeq" id="WP_370719839.1">
    <property type="nucleotide sequence ID" value="NZ_JBGGTQ010000007.1"/>
</dbReference>
<evidence type="ECO:0000313" key="5">
    <source>
        <dbReference type="Proteomes" id="UP001566476"/>
    </source>
</evidence>